<dbReference type="Gene3D" id="3.30.70.20">
    <property type="match status" value="1"/>
</dbReference>
<keyword evidence="3" id="KW-0819">tRNA processing</keyword>
<evidence type="ECO:0000256" key="4">
    <source>
        <dbReference type="ARBA" id="ARBA00022785"/>
    </source>
</evidence>
<dbReference type="InterPro" id="IPR017900">
    <property type="entry name" value="4Fe4S_Fe_S_CS"/>
</dbReference>
<proteinExistence type="predicted"/>
<keyword evidence="1" id="KW-0408">Iron</keyword>
<dbReference type="InterPro" id="IPR013542">
    <property type="entry name" value="QueG_DUF1730"/>
</dbReference>
<dbReference type="PANTHER" id="PTHR30002">
    <property type="entry name" value="EPOXYQUEUOSINE REDUCTASE"/>
    <property type="match status" value="1"/>
</dbReference>
<keyword evidence="1" id="KW-0004">4Fe-4S</keyword>
<protein>
    <submittedName>
        <fullName evidence="7">Epoxyqueuosine reductase</fullName>
        <ecNumber evidence="7">1.17.99.6</ecNumber>
    </submittedName>
</protein>
<dbReference type="AlphaFoldDB" id="A0A5J4SF65"/>
<name>A0A5J4SF65_9ZZZZ</name>
<accession>A0A5J4SF65</accession>
<dbReference type="EMBL" id="SNRY01000199">
    <property type="protein sequence ID" value="KAA6344804.1"/>
    <property type="molecule type" value="Genomic_DNA"/>
</dbReference>
<dbReference type="InterPro" id="IPR017896">
    <property type="entry name" value="4Fe4S_Fe-S-bd"/>
</dbReference>
<dbReference type="PROSITE" id="PS00198">
    <property type="entry name" value="4FE4S_FER_1"/>
    <property type="match status" value="1"/>
</dbReference>
<keyword evidence="1" id="KW-0479">Metal-binding</keyword>
<comment type="caution">
    <text evidence="7">The sequence shown here is derived from an EMBL/GenBank/DDBJ whole genome shotgun (WGS) entry which is preliminary data.</text>
</comment>
<keyword evidence="2" id="KW-0963">Cytoplasm</keyword>
<dbReference type="InterPro" id="IPR004453">
    <property type="entry name" value="QueG"/>
</dbReference>
<dbReference type="EC" id="1.17.99.6" evidence="7"/>
<dbReference type="GO" id="GO:0051539">
    <property type="term" value="F:4 iron, 4 sulfur cluster binding"/>
    <property type="evidence" value="ECO:0007669"/>
    <property type="project" value="UniProtKB-KW"/>
</dbReference>
<sequence>MSLSCCEEEKSLYSNKIKAGALSLGFSVCGIAPADNVGRYADYFKNGLATGNHADMTYLECHFDKRCDPRLLVEGTRSIISVALNYYPQHRLGKDQYQFALYAYGKDYHQVMHRKLNSLFAYINKEVHPVNGRVFCDTAPVLERYWAWRAGLGWIGKNTQLIIPRAGSFFFLGELFLDIELEYNIPLRNHCGNCTQCLDSCPTEALEQPYKLNARKCLSYLTIENRGGIPVAQAQRLGNKIYGCDECQKACPWNRFAIPCNIPDLQPCPTFLQMKKDDWEALTEEQYKTLFKESAVKRVKYEGLKRNIKAAEKQSTIELPV</sequence>
<dbReference type="SUPFAM" id="SSF46548">
    <property type="entry name" value="alpha-helical ferredoxin"/>
    <property type="match status" value="1"/>
</dbReference>
<keyword evidence="4" id="KW-0671">Queuosine biosynthesis</keyword>
<dbReference type="Pfam" id="PF08331">
    <property type="entry name" value="QueG_DUF1730"/>
    <property type="match status" value="1"/>
</dbReference>
<evidence type="ECO:0000256" key="2">
    <source>
        <dbReference type="ARBA" id="ARBA00022490"/>
    </source>
</evidence>
<gene>
    <name evidence="7" type="ORF">EZS27_007595</name>
</gene>
<evidence type="ECO:0000259" key="6">
    <source>
        <dbReference type="PROSITE" id="PS51379"/>
    </source>
</evidence>
<evidence type="ECO:0000256" key="3">
    <source>
        <dbReference type="ARBA" id="ARBA00022694"/>
    </source>
</evidence>
<dbReference type="PROSITE" id="PS51379">
    <property type="entry name" value="4FE4S_FER_2"/>
    <property type="match status" value="1"/>
</dbReference>
<dbReference type="PANTHER" id="PTHR30002:SF4">
    <property type="entry name" value="EPOXYQUEUOSINE REDUCTASE"/>
    <property type="match status" value="1"/>
</dbReference>
<dbReference type="GO" id="GO:0008616">
    <property type="term" value="P:tRNA queuosine(34) biosynthetic process"/>
    <property type="evidence" value="ECO:0007669"/>
    <property type="project" value="UniProtKB-KW"/>
</dbReference>
<reference evidence="7" key="1">
    <citation type="submission" date="2019-03" db="EMBL/GenBank/DDBJ databases">
        <title>Single cell metagenomics reveals metabolic interactions within the superorganism composed of flagellate Streblomastix strix and complex community of Bacteroidetes bacteria on its surface.</title>
        <authorList>
            <person name="Treitli S.C."/>
            <person name="Kolisko M."/>
            <person name="Husnik F."/>
            <person name="Keeling P."/>
            <person name="Hampl V."/>
        </authorList>
    </citation>
    <scope>NUCLEOTIDE SEQUENCE</scope>
    <source>
        <strain evidence="7">STM</strain>
    </source>
</reference>
<feature type="domain" description="4Fe-4S ferredoxin-type" evidence="6">
    <location>
        <begin position="179"/>
        <end position="211"/>
    </location>
</feature>
<organism evidence="7">
    <name type="scientific">termite gut metagenome</name>
    <dbReference type="NCBI Taxonomy" id="433724"/>
    <lineage>
        <taxon>unclassified sequences</taxon>
        <taxon>metagenomes</taxon>
        <taxon>organismal metagenomes</taxon>
    </lineage>
</organism>
<keyword evidence="5 7" id="KW-0560">Oxidoreductase</keyword>
<dbReference type="GO" id="GO:0052693">
    <property type="term" value="F:epoxyqueuosine reductase activity"/>
    <property type="evidence" value="ECO:0007669"/>
    <property type="project" value="UniProtKB-EC"/>
</dbReference>
<dbReference type="NCBIfam" id="TIGR00276">
    <property type="entry name" value="tRNA epoxyqueuosine(34) reductase QueG"/>
    <property type="match status" value="1"/>
</dbReference>
<dbReference type="Pfam" id="PF13484">
    <property type="entry name" value="Fer4_16"/>
    <property type="match status" value="1"/>
</dbReference>
<keyword evidence="1" id="KW-0411">Iron-sulfur</keyword>
<evidence type="ECO:0000256" key="5">
    <source>
        <dbReference type="ARBA" id="ARBA00023002"/>
    </source>
</evidence>
<evidence type="ECO:0000313" key="7">
    <source>
        <dbReference type="EMBL" id="KAA6344804.1"/>
    </source>
</evidence>
<evidence type="ECO:0000256" key="1">
    <source>
        <dbReference type="ARBA" id="ARBA00022485"/>
    </source>
</evidence>